<evidence type="ECO:0000256" key="4">
    <source>
        <dbReference type="ARBA" id="ARBA00023157"/>
    </source>
</evidence>
<dbReference type="GO" id="GO:0005739">
    <property type="term" value="C:mitochondrion"/>
    <property type="evidence" value="ECO:0007669"/>
    <property type="project" value="UniProtKB-SubCell"/>
</dbReference>
<dbReference type="EMBL" id="JALJOQ010000232">
    <property type="protein sequence ID" value="KAK9788163.1"/>
    <property type="molecule type" value="Genomic_DNA"/>
</dbReference>
<dbReference type="Pfam" id="PF08583">
    <property type="entry name" value="Cmc1"/>
    <property type="match status" value="1"/>
</dbReference>
<evidence type="ECO:0000256" key="2">
    <source>
        <dbReference type="ARBA" id="ARBA00007347"/>
    </source>
</evidence>
<evidence type="ECO:0000256" key="5">
    <source>
        <dbReference type="RuleBase" id="RU364104"/>
    </source>
</evidence>
<proteinExistence type="inferred from homology"/>
<dbReference type="AlphaFoldDB" id="A0AAW1NJ77"/>
<keyword evidence="4" id="KW-1015">Disulfide bond</keyword>
<dbReference type="PANTHER" id="PTHR22977:SF1">
    <property type="entry name" value="COX ASSEMBLY MITOCHONDRIAL PROTEIN 2 HOMOLOG"/>
    <property type="match status" value="1"/>
</dbReference>
<comment type="similarity">
    <text evidence="2 5">Belongs to the CMC family.</text>
</comment>
<feature type="compositionally biased region" description="Basic and acidic residues" evidence="6">
    <location>
        <begin position="61"/>
        <end position="74"/>
    </location>
</feature>
<comment type="caution">
    <text evidence="7">The sequence shown here is derived from an EMBL/GenBank/DDBJ whole genome shotgun (WGS) entry which is preliminary data.</text>
</comment>
<evidence type="ECO:0000256" key="3">
    <source>
        <dbReference type="ARBA" id="ARBA00023128"/>
    </source>
</evidence>
<keyword evidence="8" id="KW-1185">Reference proteome</keyword>
<organism evidence="7 8">
    <name type="scientific">Symbiochloris irregularis</name>
    <dbReference type="NCBI Taxonomy" id="706552"/>
    <lineage>
        <taxon>Eukaryota</taxon>
        <taxon>Viridiplantae</taxon>
        <taxon>Chlorophyta</taxon>
        <taxon>core chlorophytes</taxon>
        <taxon>Trebouxiophyceae</taxon>
        <taxon>Trebouxiales</taxon>
        <taxon>Trebouxiaceae</taxon>
        <taxon>Symbiochloris</taxon>
    </lineage>
</organism>
<name>A0AAW1NJ77_9CHLO</name>
<feature type="region of interest" description="Disordered" evidence="6">
    <location>
        <begin position="61"/>
        <end position="88"/>
    </location>
</feature>
<reference evidence="7 8" key="1">
    <citation type="journal article" date="2024" name="Nat. Commun.">
        <title>Phylogenomics reveals the evolutionary origins of lichenization in chlorophyte algae.</title>
        <authorList>
            <person name="Puginier C."/>
            <person name="Libourel C."/>
            <person name="Otte J."/>
            <person name="Skaloud P."/>
            <person name="Haon M."/>
            <person name="Grisel S."/>
            <person name="Petersen M."/>
            <person name="Berrin J.G."/>
            <person name="Delaux P.M."/>
            <person name="Dal Grande F."/>
            <person name="Keller J."/>
        </authorList>
    </citation>
    <scope>NUCLEOTIDE SEQUENCE [LARGE SCALE GENOMIC DNA]</scope>
    <source>
        <strain evidence="7 8">SAG 2036</strain>
    </source>
</reference>
<evidence type="ECO:0000256" key="1">
    <source>
        <dbReference type="ARBA" id="ARBA00004173"/>
    </source>
</evidence>
<accession>A0AAW1NJ77</accession>
<dbReference type="PANTHER" id="PTHR22977">
    <property type="entry name" value="COX ASSEMBLY MITOCHONDRIAL PROTEIN"/>
    <property type="match status" value="1"/>
</dbReference>
<keyword evidence="3 5" id="KW-0496">Mitochondrion</keyword>
<comment type="subcellular location">
    <subcellularLocation>
        <location evidence="1 5">Mitochondrion</location>
    </subcellularLocation>
</comment>
<protein>
    <recommendedName>
        <fullName evidence="5">COX assembly mitochondrial protein</fullName>
    </recommendedName>
</protein>
<feature type="compositionally biased region" description="Polar residues" evidence="6">
    <location>
        <begin position="75"/>
        <end position="88"/>
    </location>
</feature>
<sequence>MHPPLHTDKHRHCVQQILALRLCHNERSIAKFWGVCNQQKWDLDRCLREEKVINRAANHEVARKEQERFKERLRQQSADGGQAQAESS</sequence>
<dbReference type="InterPro" id="IPR013892">
    <property type="entry name" value="Cyt_c_biogenesis_Cmc1-like"/>
</dbReference>
<gene>
    <name evidence="7" type="ORF">WJX73_005884</name>
</gene>
<dbReference type="Proteomes" id="UP001465755">
    <property type="component" value="Unassembled WGS sequence"/>
</dbReference>
<evidence type="ECO:0000313" key="8">
    <source>
        <dbReference type="Proteomes" id="UP001465755"/>
    </source>
</evidence>
<evidence type="ECO:0000313" key="7">
    <source>
        <dbReference type="EMBL" id="KAK9788163.1"/>
    </source>
</evidence>
<evidence type="ECO:0000256" key="6">
    <source>
        <dbReference type="SAM" id="MobiDB-lite"/>
    </source>
</evidence>